<comment type="caution">
    <text evidence="1">The sequence shown here is derived from an EMBL/GenBank/DDBJ whole genome shotgun (WGS) entry which is preliminary data.</text>
</comment>
<evidence type="ECO:0000313" key="1">
    <source>
        <dbReference type="EMBL" id="KAL1867538.1"/>
    </source>
</evidence>
<gene>
    <name evidence="1" type="ORF">VTK73DRAFT_4117</name>
</gene>
<organism evidence="1 2">
    <name type="scientific">Phialemonium thermophilum</name>
    <dbReference type="NCBI Taxonomy" id="223376"/>
    <lineage>
        <taxon>Eukaryota</taxon>
        <taxon>Fungi</taxon>
        <taxon>Dikarya</taxon>
        <taxon>Ascomycota</taxon>
        <taxon>Pezizomycotina</taxon>
        <taxon>Sordariomycetes</taxon>
        <taxon>Sordariomycetidae</taxon>
        <taxon>Cephalothecales</taxon>
        <taxon>Cephalothecaceae</taxon>
        <taxon>Phialemonium</taxon>
    </lineage>
</organism>
<dbReference type="Proteomes" id="UP001586593">
    <property type="component" value="Unassembled WGS sequence"/>
</dbReference>
<protein>
    <submittedName>
        <fullName evidence="1">Uncharacterized protein</fullName>
    </submittedName>
</protein>
<keyword evidence="2" id="KW-1185">Reference proteome</keyword>
<name>A0ABR3WVK1_9PEZI</name>
<reference evidence="1 2" key="1">
    <citation type="journal article" date="2024" name="Commun. Biol.">
        <title>Comparative genomic analysis of thermophilic fungi reveals convergent evolutionary adaptations and gene losses.</title>
        <authorList>
            <person name="Steindorff A.S."/>
            <person name="Aguilar-Pontes M.V."/>
            <person name="Robinson A.J."/>
            <person name="Andreopoulos B."/>
            <person name="LaButti K."/>
            <person name="Kuo A."/>
            <person name="Mondo S."/>
            <person name="Riley R."/>
            <person name="Otillar R."/>
            <person name="Haridas S."/>
            <person name="Lipzen A."/>
            <person name="Grimwood J."/>
            <person name="Schmutz J."/>
            <person name="Clum A."/>
            <person name="Reid I.D."/>
            <person name="Moisan M.C."/>
            <person name="Butler G."/>
            <person name="Nguyen T.T.M."/>
            <person name="Dewar K."/>
            <person name="Conant G."/>
            <person name="Drula E."/>
            <person name="Henrissat B."/>
            <person name="Hansel C."/>
            <person name="Singer S."/>
            <person name="Hutchinson M.I."/>
            <person name="de Vries R.P."/>
            <person name="Natvig D.O."/>
            <person name="Powell A.J."/>
            <person name="Tsang A."/>
            <person name="Grigoriev I.V."/>
        </authorList>
    </citation>
    <scope>NUCLEOTIDE SEQUENCE [LARGE SCALE GENOMIC DNA]</scope>
    <source>
        <strain evidence="1 2">ATCC 24622</strain>
    </source>
</reference>
<dbReference type="EMBL" id="JAZHXJ010000238">
    <property type="protein sequence ID" value="KAL1867538.1"/>
    <property type="molecule type" value="Genomic_DNA"/>
</dbReference>
<sequence length="158" mass="17696">MYSYQPLSLHVPAFFPCLRGRCPLDRLSWLELHWVRCCEDGRLPRSLSHIHPSRSPPMAAHPSVKRLRIQPECSQPASSKCRRPRPRPSSLMLGPFPDLTKHGNNGISYFFLSSMFSSHARGPLPSIPPPSPCPNYMMDNGSGWAYGATPFPATVVKK</sequence>
<accession>A0ABR3WVK1</accession>
<evidence type="ECO:0000313" key="2">
    <source>
        <dbReference type="Proteomes" id="UP001586593"/>
    </source>
</evidence>
<proteinExistence type="predicted"/>